<evidence type="ECO:0000313" key="2">
    <source>
        <dbReference type="EMBL" id="KAF7356926.1"/>
    </source>
</evidence>
<comment type="caution">
    <text evidence="2">The sequence shown here is derived from an EMBL/GenBank/DDBJ whole genome shotgun (WGS) entry which is preliminary data.</text>
</comment>
<keyword evidence="3" id="KW-1185">Reference proteome</keyword>
<organism evidence="2 3">
    <name type="scientific">Mycena venus</name>
    <dbReference type="NCBI Taxonomy" id="2733690"/>
    <lineage>
        <taxon>Eukaryota</taxon>
        <taxon>Fungi</taxon>
        <taxon>Dikarya</taxon>
        <taxon>Basidiomycota</taxon>
        <taxon>Agaricomycotina</taxon>
        <taxon>Agaricomycetes</taxon>
        <taxon>Agaricomycetidae</taxon>
        <taxon>Agaricales</taxon>
        <taxon>Marasmiineae</taxon>
        <taxon>Mycenaceae</taxon>
        <taxon>Mycena</taxon>
    </lineage>
</organism>
<feature type="region of interest" description="Disordered" evidence="1">
    <location>
        <begin position="414"/>
        <end position="465"/>
    </location>
</feature>
<evidence type="ECO:0000256" key="1">
    <source>
        <dbReference type="SAM" id="MobiDB-lite"/>
    </source>
</evidence>
<feature type="region of interest" description="Disordered" evidence="1">
    <location>
        <begin position="211"/>
        <end position="235"/>
    </location>
</feature>
<protein>
    <submittedName>
        <fullName evidence="2">Uncharacterized protein</fullName>
    </submittedName>
</protein>
<evidence type="ECO:0000313" key="3">
    <source>
        <dbReference type="Proteomes" id="UP000620124"/>
    </source>
</evidence>
<dbReference type="Proteomes" id="UP000620124">
    <property type="component" value="Unassembled WGS sequence"/>
</dbReference>
<feature type="compositionally biased region" description="Pro residues" evidence="1">
    <location>
        <begin position="212"/>
        <end position="233"/>
    </location>
</feature>
<sequence length="628" mass="69095">MEKEREAKEKEARERTKLVEKLLKEVERERAKQREKQLLKERERKDGGTPKAQRVTIKLKVTPKPSVGEKTEAEESSVKRIASEESADIVDKKGKGKAVEGSAEAEVNPKEDHGEEVGIWGGAGWDSELSDLTSSGASGSGSAGVSALPTPPASVGGTPEVQRLCTIARCRVPLPPFSLYRWKCCSACRKQYREYQRARLGRVAIANAAATAPPPEGPVGPNGTPPAPPPLDLPAPVWRERAERTPAEVEALRAHTAQKEWERKENLRALELAGVHPRKYREPRETKEDTEENDKGTTWTVATAAALKQPERRVEGARACIGRLCEHVIPSEIEYDWTMCGGCRGRERRKAERVLVKEGKLPAPAAGAVLDITGDFPVVEVPKPGRCMYADCGIMMPADAEGPAAACEQCVRRRTAQRRMPGRPPGSRNKPKPKLPDEKPLSTQTPPTDAPEKPLEAPKKRKRVSPYPTYQCREILLKDFGTRFRGFIEAQSYYFLIRGGMGPQPPAQSMFDFSGEYSVVAVDLDVVARKSEIEQGVHNVKDAFARAGGLEFSPTSWVSILGKPGGVVTRFACVHLVNVFLPIRVPGHQPNPATTKSMQGELEIAVLPDDSHKYFPGEKTIVRFRLVG</sequence>
<gene>
    <name evidence="2" type="ORF">MVEN_01028500</name>
</gene>
<reference evidence="2" key="1">
    <citation type="submission" date="2020-05" db="EMBL/GenBank/DDBJ databases">
        <title>Mycena genomes resolve the evolution of fungal bioluminescence.</title>
        <authorList>
            <person name="Tsai I.J."/>
        </authorList>
    </citation>
    <scope>NUCLEOTIDE SEQUENCE</scope>
    <source>
        <strain evidence="2">CCC161011</strain>
    </source>
</reference>
<name>A0A8H6YDX0_9AGAR</name>
<dbReference type="EMBL" id="JACAZI010000007">
    <property type="protein sequence ID" value="KAF7356926.1"/>
    <property type="molecule type" value="Genomic_DNA"/>
</dbReference>
<feature type="region of interest" description="Disordered" evidence="1">
    <location>
        <begin position="274"/>
        <end position="295"/>
    </location>
</feature>
<feature type="compositionally biased region" description="Basic and acidic residues" evidence="1">
    <location>
        <begin position="107"/>
        <end position="116"/>
    </location>
</feature>
<proteinExistence type="predicted"/>
<dbReference type="OrthoDB" id="3266602at2759"/>
<dbReference type="AlphaFoldDB" id="A0A8H6YDX0"/>
<accession>A0A8H6YDX0</accession>
<feature type="compositionally biased region" description="Basic and acidic residues" evidence="1">
    <location>
        <begin position="27"/>
        <end position="48"/>
    </location>
</feature>
<feature type="region of interest" description="Disordered" evidence="1">
    <location>
        <begin position="27"/>
        <end position="156"/>
    </location>
</feature>
<feature type="compositionally biased region" description="Basic and acidic residues" evidence="1">
    <location>
        <begin position="67"/>
        <end position="93"/>
    </location>
</feature>